<proteinExistence type="predicted"/>
<name>A0A090SGE1_9VIBR</name>
<dbReference type="Proteomes" id="UP000029228">
    <property type="component" value="Unassembled WGS sequence"/>
</dbReference>
<evidence type="ECO:0000313" key="2">
    <source>
        <dbReference type="Proteomes" id="UP000029228"/>
    </source>
</evidence>
<keyword evidence="2" id="KW-1185">Reference proteome</keyword>
<dbReference type="NCBIfam" id="TIGR01560">
    <property type="entry name" value="put_DNA_pack"/>
    <property type="match status" value="1"/>
</dbReference>
<dbReference type="CDD" id="cd08054">
    <property type="entry name" value="gp6"/>
    <property type="match status" value="1"/>
</dbReference>
<dbReference type="Pfam" id="PF05135">
    <property type="entry name" value="Phage_connect_1"/>
    <property type="match status" value="1"/>
</dbReference>
<reference evidence="1 2" key="1">
    <citation type="submission" date="2014-09" db="EMBL/GenBank/DDBJ databases">
        <title>Vibrio maritimus JCM 19235. (C45) whole genome shotgun sequence.</title>
        <authorList>
            <person name="Sawabe T."/>
            <person name="Meirelles P."/>
            <person name="Nakanishi M."/>
            <person name="Sayaka M."/>
            <person name="Hattori M."/>
            <person name="Ohkuma M."/>
        </authorList>
    </citation>
    <scope>NUCLEOTIDE SEQUENCE [LARGE SCALE GENOMIC DNA]</scope>
    <source>
        <strain evidence="2">JCM19235</strain>
    </source>
</reference>
<dbReference type="InterPro" id="IPR021146">
    <property type="entry name" value="Phage_gp6-like_head-tail"/>
</dbReference>
<gene>
    <name evidence="1" type="ORF">JCM19235_1950</name>
</gene>
<reference evidence="1 2" key="2">
    <citation type="submission" date="2014-09" db="EMBL/GenBank/DDBJ databases">
        <authorList>
            <consortium name="NBRP consortium"/>
            <person name="Sawabe T."/>
            <person name="Meirelles P."/>
            <person name="Nakanishi M."/>
            <person name="Sayaka M."/>
            <person name="Hattori M."/>
            <person name="Ohkuma M."/>
        </authorList>
    </citation>
    <scope>NUCLEOTIDE SEQUENCE [LARGE SCALE GENOMIC DNA]</scope>
    <source>
        <strain evidence="2">JCM19235</strain>
    </source>
</reference>
<comment type="caution">
    <text evidence="1">The sequence shown here is derived from an EMBL/GenBank/DDBJ whole genome shotgun (WGS) entry which is preliminary data.</text>
</comment>
<sequence>MQEVKTHLNLDSADTSEDGYLTILLHAALLQVSNDTNRTLYPEGQTPDTTKVNPIVITKALVVAALLLVAHWYENREAVVVGVSVTNTPYAYTMLIGSHRVYQSGVI</sequence>
<dbReference type="STRING" id="990268.JCM19235_1950"/>
<accession>A0A090SGE1</accession>
<dbReference type="EMBL" id="BBMR01000003">
    <property type="protein sequence ID" value="GAL18527.1"/>
    <property type="molecule type" value="Genomic_DNA"/>
</dbReference>
<dbReference type="InterPro" id="IPR006450">
    <property type="entry name" value="Phage_HK97_gp6-like"/>
</dbReference>
<dbReference type="Gene3D" id="1.10.3230.30">
    <property type="entry name" value="Phage gp6-like head-tail connector protein"/>
    <property type="match status" value="1"/>
</dbReference>
<evidence type="ECO:0000313" key="1">
    <source>
        <dbReference type="EMBL" id="GAL18527.1"/>
    </source>
</evidence>
<evidence type="ECO:0008006" key="3">
    <source>
        <dbReference type="Google" id="ProtNLM"/>
    </source>
</evidence>
<organism evidence="1 2">
    <name type="scientific">Vibrio maritimus</name>
    <dbReference type="NCBI Taxonomy" id="990268"/>
    <lineage>
        <taxon>Bacteria</taxon>
        <taxon>Pseudomonadati</taxon>
        <taxon>Pseudomonadota</taxon>
        <taxon>Gammaproteobacteria</taxon>
        <taxon>Vibrionales</taxon>
        <taxon>Vibrionaceae</taxon>
        <taxon>Vibrio</taxon>
    </lineage>
</organism>
<dbReference type="AlphaFoldDB" id="A0A090SGE1"/>
<protein>
    <recommendedName>
        <fullName evidence="3">Phage protein</fullName>
    </recommendedName>
</protein>